<protein>
    <recommendedName>
        <fullName evidence="1">SLH domain-containing protein</fullName>
    </recommendedName>
</protein>
<comment type="caution">
    <text evidence="2">The sequence shown here is derived from an EMBL/GenBank/DDBJ whole genome shotgun (WGS) entry which is preliminary data.</text>
</comment>
<dbReference type="Pfam" id="PF00395">
    <property type="entry name" value="SLH"/>
    <property type="match status" value="3"/>
</dbReference>
<dbReference type="PANTHER" id="PTHR43308">
    <property type="entry name" value="OUTER MEMBRANE PROTEIN ALPHA-RELATED"/>
    <property type="match status" value="1"/>
</dbReference>
<dbReference type="InterPro" id="IPR001119">
    <property type="entry name" value="SLH_dom"/>
</dbReference>
<gene>
    <name evidence="2" type="ORF">CEN44_27935</name>
</gene>
<keyword evidence="3" id="KW-1185">Reference proteome</keyword>
<reference evidence="2 3" key="1">
    <citation type="submission" date="2017-08" db="EMBL/GenBank/DDBJ databases">
        <title>Genomes of Fischerella (Mastigocladus) sp. strains.</title>
        <authorList>
            <person name="Miller S.R."/>
        </authorList>
    </citation>
    <scope>NUCLEOTIDE SEQUENCE [LARGE SCALE GENOMIC DNA]</scope>
    <source>
        <strain evidence="2 3">CCMEE 5323</strain>
    </source>
</reference>
<feature type="domain" description="SLH" evidence="1">
    <location>
        <begin position="404"/>
        <end position="467"/>
    </location>
</feature>
<dbReference type="SMART" id="SM00710">
    <property type="entry name" value="PbH1"/>
    <property type="match status" value="5"/>
</dbReference>
<dbReference type="SMART" id="SM00722">
    <property type="entry name" value="CASH"/>
    <property type="match status" value="1"/>
</dbReference>
<dbReference type="InterPro" id="IPR022441">
    <property type="entry name" value="Para_beta_helix_rpt-2"/>
</dbReference>
<accession>A0A2N6JV01</accession>
<evidence type="ECO:0000313" key="2">
    <source>
        <dbReference type="EMBL" id="PLZ82227.1"/>
    </source>
</evidence>
<dbReference type="Pfam" id="PF07602">
    <property type="entry name" value="DUF1565"/>
    <property type="match status" value="1"/>
</dbReference>
<dbReference type="Proteomes" id="UP000235036">
    <property type="component" value="Unassembled WGS sequence"/>
</dbReference>
<evidence type="ECO:0000313" key="3">
    <source>
        <dbReference type="Proteomes" id="UP000235036"/>
    </source>
</evidence>
<dbReference type="PROSITE" id="PS51272">
    <property type="entry name" value="SLH"/>
    <property type="match status" value="3"/>
</dbReference>
<organism evidence="2 3">
    <name type="scientific">Fischerella muscicola CCMEE 5323</name>
    <dbReference type="NCBI Taxonomy" id="2019572"/>
    <lineage>
        <taxon>Bacteria</taxon>
        <taxon>Bacillati</taxon>
        <taxon>Cyanobacteriota</taxon>
        <taxon>Cyanophyceae</taxon>
        <taxon>Nostocales</taxon>
        <taxon>Hapalosiphonaceae</taxon>
        <taxon>Fischerella</taxon>
    </lineage>
</organism>
<dbReference type="RefSeq" id="WP_102205846.1">
    <property type="nucleotide sequence ID" value="NZ_CAWNVR010000118.1"/>
</dbReference>
<dbReference type="EMBL" id="NRQW01000695">
    <property type="protein sequence ID" value="PLZ82227.1"/>
    <property type="molecule type" value="Genomic_DNA"/>
</dbReference>
<sequence length="600" mass="63909">MKHQGFPIQQKNIRLLVGKNLCNTFRVPVALTTLFLLSGGYLLLPVGVNADTAQTINQNTTQTGNQNTTQVEIQNTTQTGNQNTNQTIIQNTTQTGNQNTTQGTTVPVTGNVVYVNPATGSDTTGAGTSAAQPYKTITYALSQAQPGTIIQLAPGTYNKESGEVFPLTVKQGVILRGDEATKGQGVLIVGSGKYISPTFASQNVTIKTEKDSFITGVTVTNQDSRGTAVWVESTNPTITNSTFTNSVRDGVFVTGKGNPRIENNIFVQNKGNGLSVAKSAAGVIRNNIFEDTGFGVAVSDSATPLLEGNQIIGNQDGVYINNTAKPILRKNIIQGNKRDGVVATVNAAPDLGTTESPGGNLIRSNTRYDLNNATKTIKILAVGNDIDTKKIAGSVEFVASTVVPAGGFRDVTTGYWAKSYIEALAAKNIIAGFPDGTFKPNDPVTRAQFAAIVTKAFAQTQPKREATNFSDVNSKFWAYDAIRNAYRLGFVSGYPDRTFKPQQQIPRVQVLVSLSSGLNLTATNQNVLSFYSDAAQIPSYATSQVAAATVKGLVVNYPNAKQLNPNREATRAEVAAFVYQALVNAGQVQAISSPYLVRVQ</sequence>
<dbReference type="Gene3D" id="2.160.20.10">
    <property type="entry name" value="Single-stranded right-handed beta-helix, Pectin lyase-like"/>
    <property type="match status" value="1"/>
</dbReference>
<feature type="domain" description="SLH" evidence="1">
    <location>
        <begin position="468"/>
        <end position="527"/>
    </location>
</feature>
<dbReference type="InterPro" id="IPR011459">
    <property type="entry name" value="DUF1565"/>
</dbReference>
<dbReference type="InterPro" id="IPR012334">
    <property type="entry name" value="Pectin_lyas_fold"/>
</dbReference>
<dbReference type="InterPro" id="IPR006626">
    <property type="entry name" value="PbH1"/>
</dbReference>
<feature type="domain" description="SLH" evidence="1">
    <location>
        <begin position="528"/>
        <end position="592"/>
    </location>
</feature>
<dbReference type="SUPFAM" id="SSF51126">
    <property type="entry name" value="Pectin lyase-like"/>
    <property type="match status" value="1"/>
</dbReference>
<dbReference type="NCBIfam" id="TIGR03804">
    <property type="entry name" value="para_beta_helix"/>
    <property type="match status" value="2"/>
</dbReference>
<evidence type="ECO:0000259" key="1">
    <source>
        <dbReference type="PROSITE" id="PS51272"/>
    </source>
</evidence>
<dbReference type="InterPro" id="IPR051465">
    <property type="entry name" value="Cell_Envelope_Struct_Comp"/>
</dbReference>
<name>A0A2N6JV01_FISMU</name>
<dbReference type="AlphaFoldDB" id="A0A2N6JV01"/>
<dbReference type="PANTHER" id="PTHR43308:SF5">
    <property type="entry name" value="S-LAYER PROTEIN _ PEPTIDOGLYCAN ENDO-BETA-N-ACETYLGLUCOSAMINIDASE"/>
    <property type="match status" value="1"/>
</dbReference>
<dbReference type="InterPro" id="IPR011050">
    <property type="entry name" value="Pectin_lyase_fold/virulence"/>
</dbReference>
<dbReference type="InterPro" id="IPR006633">
    <property type="entry name" value="Carb-bd_sugar_hydrolysis-dom"/>
</dbReference>
<proteinExistence type="predicted"/>